<dbReference type="OrthoDB" id="7651332at2"/>
<name>A0A1Y5RSI9_9RHOB</name>
<protein>
    <submittedName>
        <fullName evidence="4">Acetyltransferase (GNAT) family protein</fullName>
    </submittedName>
</protein>
<dbReference type="InterPro" id="IPR016181">
    <property type="entry name" value="Acyl_CoA_acyltransferase"/>
</dbReference>
<keyword evidence="1 4" id="KW-0808">Transferase</keyword>
<reference evidence="4 5" key="1">
    <citation type="submission" date="2017-03" db="EMBL/GenBank/DDBJ databases">
        <authorList>
            <person name="Afonso C.L."/>
            <person name="Miller P.J."/>
            <person name="Scott M.A."/>
            <person name="Spackman E."/>
            <person name="Goraichik I."/>
            <person name="Dimitrov K.M."/>
            <person name="Suarez D.L."/>
            <person name="Swayne D.E."/>
        </authorList>
    </citation>
    <scope>NUCLEOTIDE SEQUENCE [LARGE SCALE GENOMIC DNA]</scope>
    <source>
        <strain evidence="4 5">CECT 8397</strain>
    </source>
</reference>
<evidence type="ECO:0000256" key="2">
    <source>
        <dbReference type="ARBA" id="ARBA00023315"/>
    </source>
</evidence>
<dbReference type="CDD" id="cd04301">
    <property type="entry name" value="NAT_SF"/>
    <property type="match status" value="1"/>
</dbReference>
<dbReference type="InterPro" id="IPR000182">
    <property type="entry name" value="GNAT_dom"/>
</dbReference>
<dbReference type="EMBL" id="FWFT01000001">
    <property type="protein sequence ID" value="SLN23364.1"/>
    <property type="molecule type" value="Genomic_DNA"/>
</dbReference>
<evidence type="ECO:0000256" key="1">
    <source>
        <dbReference type="ARBA" id="ARBA00022679"/>
    </source>
</evidence>
<evidence type="ECO:0000313" key="4">
    <source>
        <dbReference type="EMBL" id="SLN23364.1"/>
    </source>
</evidence>
<dbReference type="PANTHER" id="PTHR43877:SF2">
    <property type="entry name" value="AMINOALKYLPHOSPHONATE N-ACETYLTRANSFERASE-RELATED"/>
    <property type="match status" value="1"/>
</dbReference>
<dbReference type="RefSeq" id="WP_159453089.1">
    <property type="nucleotide sequence ID" value="NZ_FWFT01000001.1"/>
</dbReference>
<feature type="domain" description="N-acetyltransferase" evidence="3">
    <location>
        <begin position="6"/>
        <end position="156"/>
    </location>
</feature>
<evidence type="ECO:0000259" key="3">
    <source>
        <dbReference type="PROSITE" id="PS51186"/>
    </source>
</evidence>
<dbReference type="AlphaFoldDB" id="A0A1Y5RSI9"/>
<dbReference type="PROSITE" id="PS51186">
    <property type="entry name" value="GNAT"/>
    <property type="match status" value="1"/>
</dbReference>
<dbReference type="SUPFAM" id="SSF55729">
    <property type="entry name" value="Acyl-CoA N-acyltransferases (Nat)"/>
    <property type="match status" value="1"/>
</dbReference>
<sequence length="156" mass="16069">MPLPDLTVRCAKPSDLPDILSMIKALSAFHGDTASVTLSALQEIFFGPADQGHALIACQHGTPLGYAGLTPTTVLHEGKIRLDIHHLYVSEPARSQGVGTALIAAAKRHAIASGATRLTIGTDPGNATAIAAYRAMPALSEITGAGPRFAINLGAP</sequence>
<keyword evidence="5" id="KW-1185">Reference proteome</keyword>
<dbReference type="Proteomes" id="UP000193623">
    <property type="component" value="Unassembled WGS sequence"/>
</dbReference>
<dbReference type="InterPro" id="IPR050832">
    <property type="entry name" value="Bact_Acetyltransf"/>
</dbReference>
<dbReference type="GO" id="GO:0016747">
    <property type="term" value="F:acyltransferase activity, transferring groups other than amino-acyl groups"/>
    <property type="evidence" value="ECO:0007669"/>
    <property type="project" value="InterPro"/>
</dbReference>
<dbReference type="Gene3D" id="3.40.630.30">
    <property type="match status" value="1"/>
</dbReference>
<gene>
    <name evidence="4" type="ORF">PSJ8397_00988</name>
</gene>
<organism evidence="4 5">
    <name type="scientific">Pseudooctadecabacter jejudonensis</name>
    <dbReference type="NCBI Taxonomy" id="1391910"/>
    <lineage>
        <taxon>Bacteria</taxon>
        <taxon>Pseudomonadati</taxon>
        <taxon>Pseudomonadota</taxon>
        <taxon>Alphaproteobacteria</taxon>
        <taxon>Rhodobacterales</taxon>
        <taxon>Paracoccaceae</taxon>
        <taxon>Pseudooctadecabacter</taxon>
    </lineage>
</organism>
<dbReference type="PANTHER" id="PTHR43877">
    <property type="entry name" value="AMINOALKYLPHOSPHONATE N-ACETYLTRANSFERASE-RELATED-RELATED"/>
    <property type="match status" value="1"/>
</dbReference>
<evidence type="ECO:0000313" key="5">
    <source>
        <dbReference type="Proteomes" id="UP000193623"/>
    </source>
</evidence>
<accession>A0A1Y5RSI9</accession>
<proteinExistence type="predicted"/>
<keyword evidence="2" id="KW-0012">Acyltransferase</keyword>
<dbReference type="Pfam" id="PF00583">
    <property type="entry name" value="Acetyltransf_1"/>
    <property type="match status" value="1"/>
</dbReference>